<evidence type="ECO:0000313" key="2">
    <source>
        <dbReference type="Proteomes" id="UP000054537"/>
    </source>
</evidence>
<dbReference type="AlphaFoldDB" id="A0A0A6UGD5"/>
<dbReference type="Proteomes" id="UP000054537">
    <property type="component" value="Unassembled WGS sequence"/>
</dbReference>
<name>A0A0A6UGD5_ACTUT</name>
<dbReference type="EMBL" id="JRTT01000031">
    <property type="protein sequence ID" value="KHD75115.1"/>
    <property type="molecule type" value="Genomic_DNA"/>
</dbReference>
<organism evidence="1 2">
    <name type="scientific">Actinoplanes utahensis</name>
    <dbReference type="NCBI Taxonomy" id="1869"/>
    <lineage>
        <taxon>Bacteria</taxon>
        <taxon>Bacillati</taxon>
        <taxon>Actinomycetota</taxon>
        <taxon>Actinomycetes</taxon>
        <taxon>Micromonosporales</taxon>
        <taxon>Micromonosporaceae</taxon>
        <taxon>Actinoplanes</taxon>
    </lineage>
</organism>
<sequence>MAAGYFRGSVRPWKRSSRAAGPAAHGLDRAIDVQLRVGVAEYCGITDASVHLIHDILGGPRVAAVDAIVSTAGVAV</sequence>
<accession>A0A0A6UGD5</accession>
<proteinExistence type="predicted"/>
<gene>
    <name evidence="1" type="ORF">MB27_24645</name>
</gene>
<reference evidence="1 2" key="1">
    <citation type="submission" date="2014-10" db="EMBL/GenBank/DDBJ databases">
        <title>Draft genome sequence of Actinoplanes utahensis NRRL 12052.</title>
        <authorList>
            <person name="Velasco-Bucheli B."/>
            <person name="del Cerro C."/>
            <person name="Hormigo D."/>
            <person name="Garcia J.L."/>
            <person name="Acebal C."/>
            <person name="Arroyo M."/>
            <person name="de la Mata I."/>
        </authorList>
    </citation>
    <scope>NUCLEOTIDE SEQUENCE [LARGE SCALE GENOMIC DNA]</scope>
    <source>
        <strain evidence="1 2">NRRL 12052</strain>
    </source>
</reference>
<evidence type="ECO:0000313" key="1">
    <source>
        <dbReference type="EMBL" id="KHD75115.1"/>
    </source>
</evidence>
<protein>
    <submittedName>
        <fullName evidence="1">Uncharacterized protein</fullName>
    </submittedName>
</protein>
<keyword evidence="2" id="KW-1185">Reference proteome</keyword>
<comment type="caution">
    <text evidence="1">The sequence shown here is derived from an EMBL/GenBank/DDBJ whole genome shotgun (WGS) entry which is preliminary data.</text>
</comment>